<accession>H3AQZ1</accession>
<feature type="transmembrane region" description="Helical" evidence="11">
    <location>
        <begin position="1614"/>
        <end position="1634"/>
    </location>
</feature>
<evidence type="ECO:0000256" key="2">
    <source>
        <dbReference type="ARBA" id="ARBA00007200"/>
    </source>
</evidence>
<evidence type="ECO:0000256" key="9">
    <source>
        <dbReference type="PROSITE-ProRule" id="PRU00152"/>
    </source>
</evidence>
<dbReference type="InterPro" id="IPR014010">
    <property type="entry name" value="REJ_dom"/>
</dbReference>
<dbReference type="InterPro" id="IPR002859">
    <property type="entry name" value="PKD/REJ-like"/>
</dbReference>
<feature type="domain" description="PLAT" evidence="12">
    <location>
        <begin position="1126"/>
        <end position="1243"/>
    </location>
</feature>
<feature type="transmembrane region" description="Helical" evidence="11">
    <location>
        <begin position="1473"/>
        <end position="1503"/>
    </location>
</feature>
<dbReference type="Pfam" id="PF08016">
    <property type="entry name" value="PKD_channel"/>
    <property type="match status" value="1"/>
</dbReference>
<dbReference type="InParanoid" id="H3AQZ1"/>
<evidence type="ECO:0000259" key="12">
    <source>
        <dbReference type="PROSITE" id="PS50095"/>
    </source>
</evidence>
<dbReference type="InterPro" id="IPR051223">
    <property type="entry name" value="Polycystin"/>
</dbReference>
<dbReference type="GO" id="GO:0016020">
    <property type="term" value="C:membrane"/>
    <property type="evidence" value="ECO:0007669"/>
    <property type="project" value="UniProtKB-SubCell"/>
</dbReference>
<dbReference type="InterPro" id="IPR013122">
    <property type="entry name" value="PKD1_2_channel"/>
</dbReference>
<feature type="transmembrane region" description="Helical" evidence="11">
    <location>
        <begin position="1962"/>
        <end position="1983"/>
    </location>
</feature>
<feature type="transmembrane region" description="Helical" evidence="11">
    <location>
        <begin position="2060"/>
        <end position="2085"/>
    </location>
</feature>
<evidence type="ECO:0000256" key="6">
    <source>
        <dbReference type="ARBA" id="ARBA00023136"/>
    </source>
</evidence>
<dbReference type="PROSITE" id="PS50095">
    <property type="entry name" value="PLAT"/>
    <property type="match status" value="1"/>
</dbReference>
<protein>
    <submittedName>
        <fullName evidence="14">Polycystin family receptor for egg jelly</fullName>
    </submittedName>
</protein>
<name>H3AQZ1_LATCH</name>
<evidence type="ECO:0000313" key="14">
    <source>
        <dbReference type="Ensembl" id="ENSLACP00000012062.1"/>
    </source>
</evidence>
<feature type="domain" description="REJ" evidence="13">
    <location>
        <begin position="114"/>
        <end position="813"/>
    </location>
</feature>
<keyword evidence="4" id="KW-0732">Signal</keyword>
<dbReference type="SMART" id="SM00308">
    <property type="entry name" value="LH2"/>
    <property type="match status" value="1"/>
</dbReference>
<dbReference type="GO" id="GO:0005262">
    <property type="term" value="F:calcium channel activity"/>
    <property type="evidence" value="ECO:0007669"/>
    <property type="project" value="TreeGrafter"/>
</dbReference>
<dbReference type="GO" id="GO:0005509">
    <property type="term" value="F:calcium ion binding"/>
    <property type="evidence" value="ECO:0007669"/>
    <property type="project" value="InterPro"/>
</dbReference>
<evidence type="ECO:0000256" key="10">
    <source>
        <dbReference type="SAM" id="MobiDB-lite"/>
    </source>
</evidence>
<dbReference type="Proteomes" id="UP000008672">
    <property type="component" value="Unassembled WGS sequence"/>
</dbReference>
<dbReference type="PRINTS" id="PR01433">
    <property type="entry name" value="POLYCYSTIN2"/>
</dbReference>
<feature type="compositionally biased region" description="Polar residues" evidence="10">
    <location>
        <begin position="1402"/>
        <end position="1413"/>
    </location>
</feature>
<feature type="transmembrane region" description="Helical" evidence="11">
    <location>
        <begin position="1995"/>
        <end position="2021"/>
    </location>
</feature>
<dbReference type="InterPro" id="IPR036392">
    <property type="entry name" value="PLAT/LH2_dom_sf"/>
</dbReference>
<comment type="similarity">
    <text evidence="2">Belongs to the polycystin family.</text>
</comment>
<dbReference type="InterPro" id="IPR046791">
    <property type="entry name" value="Polycystin_dom"/>
</dbReference>
<dbReference type="Gene3D" id="2.60.60.20">
    <property type="entry name" value="PLAT/LH2 domain"/>
    <property type="match status" value="1"/>
</dbReference>
<dbReference type="Gene3D" id="1.10.287.70">
    <property type="match status" value="1"/>
</dbReference>
<feature type="transmembrane region" description="Helical" evidence="11">
    <location>
        <begin position="1515"/>
        <end position="1542"/>
    </location>
</feature>
<dbReference type="InterPro" id="IPR003915">
    <property type="entry name" value="PKD_2"/>
</dbReference>
<evidence type="ECO:0000256" key="1">
    <source>
        <dbReference type="ARBA" id="ARBA00004141"/>
    </source>
</evidence>
<sequence>MFDSGLAKTGVPVHIVWFIPLQDSVFQCKWIFTLQVLDAGTVVHFTYTYSDRDAKAAAFIPDANLVFNPDDYAGFVASVTFQTSGVKQILLKPKFNMYAFRVLQSVIFCLTNPCNIPKATIIKPEFSIPIIQTEPGSQLTVYATVGFNCRNAQKITLSWKVYKVPNATTEPNWKNPLNLPRLTVNQSSLEIPKFILSYGLYLLNFTVTVITSDLAVPVMYHSDRVLVESKKSELLAIIAGGTYRTVGFKGNWTLDGSLSADPDSPNPLDGVEFIWYCTINASDYTAMKLSSNKICHPDQTNFRWLTSSVVEFSAEKLAGNIVYYFRLVIQKDSRKSYSDQTVAVLPGTPPEVMLSCTENCKKYLIPTQRFRLSAKCLNCNKASSPTYEWSLFSADTSSEVYLDWDSETSTGRFLPYLIVNAFSFVSVASKSYFLQIKVTTRSGLPAISQYLFHVLSQPSTGICSISPTSGFTLETKFTIACDGFFNIYAPLTYKMIAATDSSEQSRISSLQDHVLGTVLYLGYNSTVSGIFLPSGLPSNNHGLLICVYVFDVHQASTQVTVKVTVKDRTRKGSNVPESLLALTTKQDSLLSLYITGGDFLEAGNLVYMAASVLNDYVVDVNKPEPTNTDRIVFREHLINASTNLPIHTSLDVSQAASSISAITQQKDELSQYTQHTAVKMISAMSSAIRKFTEDNIGSENTENLCASILTAASNIMSASLLKLDQVITGVLSVVGNLRKAIFYGKVPGEDATKLQSKDWNATLRKNEKLDVSDSFAASKDCVNCFYPQLSNSSTLSPDAEVLSTVYEFKQNPFPWLNNGENLSTSVLGFEMNAIGTDGTRKEIIPEVMEGVMLMTNDMFTHMAAVGPDHAGNIGAEISFELMLEKDSEAFLEFVSELNEAFKVQVFNGPSSSSLIITYQIPYRKRQLAKSRNIGSSEVYIGIPMKDPSVVHLPLKALSETSNKETTYWNITVLIQFQNKVRYTEKTKMNISIFTATCLNFDGLSGKWNIGFCTLGPLTSKHKVHCICNNTKKTAFTSKIASEYHIPVSLPKLLCSKVFVVPNIVDIRKTRLILRRINGNLVTLLTVVVIFITYIIAAVWTIRKDKADRNSRGHVIILPDNDPYDKICYLVTVYTGSKFGAETTADVFLTLIGTAGQSDVHLLKHPHHPALQRGGIDNFLLTAKDSLGDILHIRIWHNNRGHSPDWFLSRLKVENMYTKQVWHFMCRKWFTSEQGDCQIDRTFAVKDLNEPIKKMDYFHINMANSLEINHIWISVFTPTATDSFNRIQKLSCGLAMLMTGLLTSIMLFHTEVSEDQIMFIRPVVIGFESALVTVPVGMIISALFRYAQREQEDSVHSPYQATKKHHPDEESRDWKERLEKWYLVEAAPETAEENPQENDKQKAASQSLYSTGNVKSKPRSLKMGCCKINCVVPESNTDVIETEEYRETSSTTKDSATKPKRFQNMSKMVISTKYTIVFSWWCVYVAWFAVLFISGVSGFFIILYGLSYGKETSVEWLYATVLSLFQSICIIQPFKIALVSGLFSVHQRKCRDIPWTDEYKLLEIDLDEFPKNTDELREQHFELIKMRKSKKYRPLEEDEIIIMKKRHAIRTKASVFLKGIVSHFIFLILVLYIAYSQDYSNAFYYNQVIKRQFSLGLSDIDRIEGFYSWINKTFLFLIHNDINPTFLTGSSSKILGLPRLRQLRSKPGKIHCYKNKSFDYSVLMEKISCHHEFSSRRKDKVNYKKSWNIIDSTLIDHNISKYMYTGFTYEQNILPWAYYSYGSLNIYPPGGYTVYFFPAEKFKNSTKRLIDLKKGNWYDENTWAVILEMTTFNPDVNLLCTVLIIFETLPLGIVKGDLSVKSFSLPDFEHQDETDIAINIIFVIFLIIYTIDEVITVVHERTVYLKKFSNIINFGLKFMLFLVVTLTIAKLVLATDLLDYYLLHQLEFIPFHTVSALDETLRITGGFLVFFTVLKTLRFARFVYDVRLAERSMLAALPGIISMALVVAIYLFTYMAFGYLVFGQHEWNYNSVLHATQTILAYCGSAFSDVKFSSNRFLGGLYLSSFLLVMICVLINLFQSVIILAYEDMRQPVYEEPSDEAEVVLFLVQKCRHIWYSIRGKYEDLKREPKILNTVIYGQPESKCGRTLGLKTKEVSGRRLTYLHI</sequence>
<reference evidence="15" key="1">
    <citation type="submission" date="2011-08" db="EMBL/GenBank/DDBJ databases">
        <title>The draft genome of Latimeria chalumnae.</title>
        <authorList>
            <person name="Di Palma F."/>
            <person name="Alfoldi J."/>
            <person name="Johnson J."/>
            <person name="Berlin A."/>
            <person name="Gnerre S."/>
            <person name="Jaffe D."/>
            <person name="MacCallum I."/>
            <person name="Young S."/>
            <person name="Walker B.J."/>
            <person name="Lander E."/>
            <person name="Lindblad-Toh K."/>
        </authorList>
    </citation>
    <scope>NUCLEOTIDE SEQUENCE [LARGE SCALE GENOMIC DNA]</scope>
    <source>
        <strain evidence="15">Wild caught</strain>
    </source>
</reference>
<comment type="subcellular location">
    <subcellularLocation>
        <location evidence="1">Membrane</location>
        <topology evidence="1">Multi-pass membrane protein</topology>
    </subcellularLocation>
</comment>
<feature type="transmembrane region" description="Helical" evidence="11">
    <location>
        <begin position="1917"/>
        <end position="1942"/>
    </location>
</feature>
<keyword evidence="7" id="KW-0325">Glycoprotein</keyword>
<dbReference type="GeneTree" id="ENSGT00940000162080"/>
<keyword evidence="15" id="KW-1185">Reference proteome</keyword>
<evidence type="ECO:0000256" key="3">
    <source>
        <dbReference type="ARBA" id="ARBA00022692"/>
    </source>
</evidence>
<dbReference type="Ensembl" id="ENSLACT00000012154.1">
    <property type="protein sequence ID" value="ENSLACP00000012062.1"/>
    <property type="gene ID" value="ENSLACG00000010618.1"/>
</dbReference>
<dbReference type="eggNOG" id="KOG3599">
    <property type="taxonomic scope" value="Eukaryota"/>
</dbReference>
<dbReference type="STRING" id="7897.ENSLACP00000012062"/>
<dbReference type="HOGENOM" id="CLU_001765_0_0_1"/>
<dbReference type="PROSITE" id="PS51111">
    <property type="entry name" value="REJ"/>
    <property type="match status" value="1"/>
</dbReference>
<keyword evidence="3 11" id="KW-0812">Transmembrane</keyword>
<feature type="transmembrane region" description="Helical" evidence="11">
    <location>
        <begin position="1080"/>
        <end position="1101"/>
    </location>
</feature>
<comment type="caution">
    <text evidence="9">Lacks conserved residue(s) required for the propagation of feature annotation.</text>
</comment>
<proteinExistence type="inferred from homology"/>
<feature type="disulfide bond" evidence="8">
    <location>
        <begin position="1711"/>
        <end position="1728"/>
    </location>
</feature>
<evidence type="ECO:0000256" key="5">
    <source>
        <dbReference type="ARBA" id="ARBA00022989"/>
    </source>
</evidence>
<dbReference type="FunCoup" id="H3AQZ1">
    <property type="interactions" value="46"/>
</dbReference>
<dbReference type="SUPFAM" id="SSF49723">
    <property type="entry name" value="Lipase/lipooxygenase domain (PLAT/LH2 domain)"/>
    <property type="match status" value="1"/>
</dbReference>
<evidence type="ECO:0000256" key="8">
    <source>
        <dbReference type="PIRSR" id="PIRSR603915-2"/>
    </source>
</evidence>
<dbReference type="Pfam" id="PF20519">
    <property type="entry name" value="Polycystin_dom"/>
    <property type="match status" value="1"/>
</dbReference>
<evidence type="ECO:0000256" key="7">
    <source>
        <dbReference type="ARBA" id="ARBA00023180"/>
    </source>
</evidence>
<reference evidence="14" key="2">
    <citation type="submission" date="2025-08" db="UniProtKB">
        <authorList>
            <consortium name="Ensembl"/>
        </authorList>
    </citation>
    <scope>IDENTIFICATION</scope>
</reference>
<evidence type="ECO:0000256" key="4">
    <source>
        <dbReference type="ARBA" id="ARBA00022729"/>
    </source>
</evidence>
<keyword evidence="6 11" id="KW-0472">Membrane</keyword>
<reference evidence="14" key="3">
    <citation type="submission" date="2025-09" db="UniProtKB">
        <authorList>
            <consortium name="Ensembl"/>
        </authorList>
    </citation>
    <scope>IDENTIFICATION</scope>
</reference>
<dbReference type="GO" id="GO:0050982">
    <property type="term" value="P:detection of mechanical stimulus"/>
    <property type="evidence" value="ECO:0007669"/>
    <property type="project" value="TreeGrafter"/>
</dbReference>
<dbReference type="PANTHER" id="PTHR10877">
    <property type="entry name" value="POLYCYSTIN FAMILY MEMBER"/>
    <property type="match status" value="1"/>
</dbReference>
<dbReference type="EMBL" id="AFYH01033281">
    <property type="status" value="NOT_ANNOTATED_CDS"/>
    <property type="molecule type" value="Genomic_DNA"/>
</dbReference>
<gene>
    <name evidence="14" type="primary">PKDREJ</name>
</gene>
<feature type="region of interest" description="Disordered" evidence="10">
    <location>
        <begin position="1388"/>
        <end position="1414"/>
    </location>
</feature>
<feature type="transmembrane region" description="Helical" evidence="11">
    <location>
        <begin position="1289"/>
        <end position="1307"/>
    </location>
</feature>
<evidence type="ECO:0000313" key="15">
    <source>
        <dbReference type="Proteomes" id="UP000008672"/>
    </source>
</evidence>
<dbReference type="OMA" id="FVINHAP"/>
<dbReference type="PANTHER" id="PTHR10877:SF185">
    <property type="entry name" value="POLYCYSTIN FAMILY RECEPTOR FOR EGG JELLY"/>
    <property type="match status" value="1"/>
</dbReference>
<dbReference type="CDD" id="cd01752">
    <property type="entry name" value="PLAT_polycystin"/>
    <property type="match status" value="1"/>
</dbReference>
<evidence type="ECO:0000256" key="11">
    <source>
        <dbReference type="SAM" id="Phobius"/>
    </source>
</evidence>
<keyword evidence="5 11" id="KW-1133">Transmembrane helix</keyword>
<feature type="transmembrane region" description="Helical" evidence="11">
    <location>
        <begin position="1875"/>
        <end position="1897"/>
    </location>
</feature>
<dbReference type="InterPro" id="IPR001024">
    <property type="entry name" value="PLAT/LH2_dom"/>
</dbReference>
<organism evidence="14 15">
    <name type="scientific">Latimeria chalumnae</name>
    <name type="common">Coelacanth</name>
    <dbReference type="NCBI Taxonomy" id="7897"/>
    <lineage>
        <taxon>Eukaryota</taxon>
        <taxon>Metazoa</taxon>
        <taxon>Chordata</taxon>
        <taxon>Craniata</taxon>
        <taxon>Vertebrata</taxon>
        <taxon>Euteleostomi</taxon>
        <taxon>Coelacanthiformes</taxon>
        <taxon>Coelacanthidae</taxon>
        <taxon>Latimeria</taxon>
    </lineage>
</organism>
<dbReference type="Pfam" id="PF02010">
    <property type="entry name" value="REJ"/>
    <property type="match status" value="1"/>
</dbReference>
<dbReference type="InterPro" id="IPR042060">
    <property type="entry name" value="PLAT_polycystin1"/>
</dbReference>
<evidence type="ECO:0000259" key="13">
    <source>
        <dbReference type="PROSITE" id="PS51111"/>
    </source>
</evidence>
<feature type="transmembrane region" description="Helical" evidence="11">
    <location>
        <begin position="1319"/>
        <end position="1343"/>
    </location>
</feature>
<dbReference type="Pfam" id="PF01477">
    <property type="entry name" value="PLAT"/>
    <property type="match status" value="1"/>
</dbReference>